<reference evidence="2" key="1">
    <citation type="journal article" date="2014" name="Front. Microbiol.">
        <title>High frequency of phylogenetically diverse reductive dehalogenase-homologous genes in deep subseafloor sedimentary metagenomes.</title>
        <authorList>
            <person name="Kawai M."/>
            <person name="Futagami T."/>
            <person name="Toyoda A."/>
            <person name="Takaki Y."/>
            <person name="Nishi S."/>
            <person name="Hori S."/>
            <person name="Arai W."/>
            <person name="Tsubouchi T."/>
            <person name="Morono Y."/>
            <person name="Uchiyama I."/>
            <person name="Ito T."/>
            <person name="Fujiyama A."/>
            <person name="Inagaki F."/>
            <person name="Takami H."/>
        </authorList>
    </citation>
    <scope>NUCLEOTIDE SEQUENCE</scope>
    <source>
        <strain evidence="2">Expedition CK06-06</strain>
    </source>
</reference>
<feature type="domain" description="NADP-dependent oxidoreductase" evidence="1">
    <location>
        <begin position="163"/>
        <end position="232"/>
    </location>
</feature>
<dbReference type="Gene3D" id="3.20.20.100">
    <property type="entry name" value="NADP-dependent oxidoreductase domain"/>
    <property type="match status" value="2"/>
</dbReference>
<evidence type="ECO:0000259" key="1">
    <source>
        <dbReference type="Pfam" id="PF00248"/>
    </source>
</evidence>
<dbReference type="InterPro" id="IPR036812">
    <property type="entry name" value="NAD(P)_OxRdtase_dom_sf"/>
</dbReference>
<dbReference type="AlphaFoldDB" id="X0UHT1"/>
<evidence type="ECO:0000313" key="2">
    <source>
        <dbReference type="EMBL" id="GAG05150.1"/>
    </source>
</evidence>
<name>X0UHT1_9ZZZZ</name>
<dbReference type="InterPro" id="IPR023210">
    <property type="entry name" value="NADP_OxRdtase_dom"/>
</dbReference>
<gene>
    <name evidence="2" type="ORF">S01H1_42243</name>
</gene>
<dbReference type="Pfam" id="PF00248">
    <property type="entry name" value="Aldo_ket_red"/>
    <property type="match status" value="1"/>
</dbReference>
<dbReference type="EMBL" id="BARS01026841">
    <property type="protein sequence ID" value="GAG05150.1"/>
    <property type="molecule type" value="Genomic_DNA"/>
</dbReference>
<protein>
    <recommendedName>
        <fullName evidence="1">NADP-dependent oxidoreductase domain-containing protein</fullName>
    </recommendedName>
</protein>
<dbReference type="SUPFAM" id="SSF51430">
    <property type="entry name" value="NAD(P)-linked oxidoreductase"/>
    <property type="match status" value="1"/>
</dbReference>
<comment type="caution">
    <text evidence="2">The sequence shown here is derived from an EMBL/GenBank/DDBJ whole genome shotgun (WGS) entry which is preliminary data.</text>
</comment>
<accession>X0UHT1</accession>
<sequence>MMELAMGTVQLGMVYGIANYKGMLTDREADRLLDAAWDNGIRSFDSAPECGSAEKRIDDWRLRHPTRQVKVTSRVRPVDDESRFHAYDSRLWHVWGEDEIRHLDHKRNVDGVSLYNEEQVRWTDFQCGIYQLPASALDGRNDAIIRELKAKHYIVQIRSLFLQGHALQLPFLHKVASDYTMSVPELCVRWAHTLSCDMAVVGMETPKQIEENAKAFAMGPLPPSLVEQVYEIRRDIPEWAITMRMWHQAYNFGE</sequence>
<proteinExistence type="predicted"/>
<organism evidence="2">
    <name type="scientific">marine sediment metagenome</name>
    <dbReference type="NCBI Taxonomy" id="412755"/>
    <lineage>
        <taxon>unclassified sequences</taxon>
        <taxon>metagenomes</taxon>
        <taxon>ecological metagenomes</taxon>
    </lineage>
</organism>